<dbReference type="Proteomes" id="UP001596978">
    <property type="component" value="Unassembled WGS sequence"/>
</dbReference>
<comment type="caution">
    <text evidence="1">The sequence shown here is derived from an EMBL/GenBank/DDBJ whole genome shotgun (WGS) entry which is preliminary data.</text>
</comment>
<dbReference type="NCBIfam" id="TIGR02453">
    <property type="entry name" value="TIGR02453 family protein"/>
    <property type="match status" value="1"/>
</dbReference>
<accession>A0ABW3CVI3</accession>
<dbReference type="PIRSF" id="PIRSF028451">
    <property type="entry name" value="UCP028451"/>
    <property type="match status" value="1"/>
</dbReference>
<dbReference type="PANTHER" id="PTHR36452:SF1">
    <property type="entry name" value="DUF2461 DOMAIN-CONTAINING PROTEIN"/>
    <property type="match status" value="1"/>
</dbReference>
<dbReference type="RefSeq" id="WP_386402127.1">
    <property type="nucleotide sequence ID" value="NZ_JBHTJH010000001.1"/>
</dbReference>
<keyword evidence="2" id="KW-1185">Reference proteome</keyword>
<evidence type="ECO:0000313" key="1">
    <source>
        <dbReference type="EMBL" id="MFD0860598.1"/>
    </source>
</evidence>
<dbReference type="InterPro" id="IPR012808">
    <property type="entry name" value="CHP02453"/>
</dbReference>
<dbReference type="InterPro" id="IPR015996">
    <property type="entry name" value="UCP028451"/>
</dbReference>
<name>A0ABW3CVI3_9FLAO</name>
<dbReference type="EMBL" id="JBHTJH010000001">
    <property type="protein sequence ID" value="MFD0860598.1"/>
    <property type="molecule type" value="Genomic_DNA"/>
</dbReference>
<dbReference type="Pfam" id="PF09365">
    <property type="entry name" value="DUF2461"/>
    <property type="match status" value="1"/>
</dbReference>
<evidence type="ECO:0000313" key="2">
    <source>
        <dbReference type="Proteomes" id="UP001596978"/>
    </source>
</evidence>
<gene>
    <name evidence="1" type="ORF">ACFQ1M_00135</name>
</gene>
<proteinExistence type="predicted"/>
<dbReference type="PANTHER" id="PTHR36452">
    <property type="entry name" value="CHROMOSOME 12, WHOLE GENOME SHOTGUN SEQUENCE"/>
    <property type="match status" value="1"/>
</dbReference>
<reference evidence="2" key="1">
    <citation type="journal article" date="2019" name="Int. J. Syst. Evol. Microbiol.">
        <title>The Global Catalogue of Microorganisms (GCM) 10K type strain sequencing project: providing services to taxonomists for standard genome sequencing and annotation.</title>
        <authorList>
            <consortium name="The Broad Institute Genomics Platform"/>
            <consortium name="The Broad Institute Genome Sequencing Center for Infectious Disease"/>
            <person name="Wu L."/>
            <person name="Ma J."/>
        </authorList>
    </citation>
    <scope>NUCLEOTIDE SEQUENCE [LARGE SCALE GENOMIC DNA]</scope>
    <source>
        <strain evidence="2">CCUG 62952</strain>
    </source>
</reference>
<sequence length="219" mass="25852">MVSKEYIFRFLRDLRKNNSKDWMDEHRDRYETAKERWIEEVSNILERLSRHNAEFDRVDPKKTIERINNNLLYHPNKPTYKHHFGCEALGKKGNGTLYISIGPSRSFVGGGIHNPSKEDLDNLREAIDYNGEELRKIIDSKDIQDYFGGLTEDDQKLKTAPRGYDQDHEHIELLRRKDFTVMKQLTEEEVTGDHFIDIVEEAHLKMRPFNSYLQEALGK</sequence>
<protein>
    <submittedName>
        <fullName evidence="1">DUF2461 domain-containing protein</fullName>
    </submittedName>
</protein>
<organism evidence="1 2">
    <name type="scientific">Sungkyunkwania multivorans</name>
    <dbReference type="NCBI Taxonomy" id="1173618"/>
    <lineage>
        <taxon>Bacteria</taxon>
        <taxon>Pseudomonadati</taxon>
        <taxon>Bacteroidota</taxon>
        <taxon>Flavobacteriia</taxon>
        <taxon>Flavobacteriales</taxon>
        <taxon>Flavobacteriaceae</taxon>
        <taxon>Sungkyunkwania</taxon>
    </lineage>
</organism>